<name>A0ABY0HC27_9PEZI</name>
<evidence type="ECO:0000313" key="3">
    <source>
        <dbReference type="Proteomes" id="UP000294003"/>
    </source>
</evidence>
<keyword evidence="3" id="KW-1185">Reference proteome</keyword>
<dbReference type="EMBL" id="QJNS01000064">
    <property type="protein sequence ID" value="RYO89983.1"/>
    <property type="molecule type" value="Genomic_DNA"/>
</dbReference>
<gene>
    <name evidence="2" type="ORF">DL762_002932</name>
</gene>
<dbReference type="Pfam" id="PF04253">
    <property type="entry name" value="TFR_dimer"/>
    <property type="match status" value="1"/>
</dbReference>
<comment type="caution">
    <text evidence="2">The sequence shown here is derived from an EMBL/GenBank/DDBJ whole genome shotgun (WGS) entry which is preliminary data.</text>
</comment>
<sequence>MCRKKFLDVEKIESAVKRVGSVVAEPERWQQIWETNIVRSKRLDPSGLGKQRCVYNDRMAEFEMMLLVLDFSEIPNRVRFKLVV</sequence>
<organism evidence="2 3">
    <name type="scientific">Monosporascus cannonballus</name>
    <dbReference type="NCBI Taxonomy" id="155416"/>
    <lineage>
        <taxon>Eukaryota</taxon>
        <taxon>Fungi</taxon>
        <taxon>Dikarya</taxon>
        <taxon>Ascomycota</taxon>
        <taxon>Pezizomycotina</taxon>
        <taxon>Sordariomycetes</taxon>
        <taxon>Xylariomycetidae</taxon>
        <taxon>Xylariales</taxon>
        <taxon>Xylariales incertae sedis</taxon>
        <taxon>Monosporascus</taxon>
    </lineage>
</organism>
<dbReference type="InterPro" id="IPR007365">
    <property type="entry name" value="TFR-like_dimer_dom"/>
</dbReference>
<protein>
    <recommendedName>
        <fullName evidence="1">Transferrin receptor-like dimerisation domain-containing protein</fullName>
    </recommendedName>
</protein>
<reference evidence="2 3" key="1">
    <citation type="submission" date="2018-06" db="EMBL/GenBank/DDBJ databases">
        <title>Complete Genomes of Monosporascus.</title>
        <authorList>
            <person name="Robinson A.J."/>
            <person name="Natvig D.O."/>
        </authorList>
    </citation>
    <scope>NUCLEOTIDE SEQUENCE [LARGE SCALE GENOMIC DNA]</scope>
    <source>
        <strain evidence="2 3">CBS 609.92</strain>
    </source>
</reference>
<accession>A0ABY0HC27</accession>
<feature type="domain" description="Transferrin receptor-like dimerisation" evidence="1">
    <location>
        <begin position="7"/>
        <end position="83"/>
    </location>
</feature>
<proteinExistence type="predicted"/>
<evidence type="ECO:0000259" key="1">
    <source>
        <dbReference type="Pfam" id="PF04253"/>
    </source>
</evidence>
<dbReference type="Proteomes" id="UP000294003">
    <property type="component" value="Unassembled WGS sequence"/>
</dbReference>
<evidence type="ECO:0000313" key="2">
    <source>
        <dbReference type="EMBL" id="RYO89983.1"/>
    </source>
</evidence>